<keyword evidence="6" id="KW-1185">Reference proteome</keyword>
<dbReference type="InterPro" id="IPR054711">
    <property type="entry name" value="eIF3a_PCI_TPR-like"/>
</dbReference>
<keyword evidence="3" id="KW-0648">Protein biosynthesis</keyword>
<dbReference type="Proteomes" id="UP001165060">
    <property type="component" value="Unassembled WGS sequence"/>
</dbReference>
<dbReference type="Pfam" id="PF22591">
    <property type="entry name" value="eIF3a_PCI_TPR-like"/>
    <property type="match status" value="1"/>
</dbReference>
<accession>A0ABQ6MU99</accession>
<evidence type="ECO:0000256" key="2">
    <source>
        <dbReference type="ARBA" id="ARBA00022540"/>
    </source>
</evidence>
<dbReference type="PANTHER" id="PTHR14005:SF0">
    <property type="entry name" value="EUKARYOTIC TRANSLATION INITIATION FACTOR 3 SUBUNIT A"/>
    <property type="match status" value="1"/>
</dbReference>
<dbReference type="Gene3D" id="4.10.860.10">
    <property type="entry name" value="UVR domain"/>
    <property type="match status" value="1"/>
</dbReference>
<dbReference type="Gene3D" id="1.25.40.860">
    <property type="match status" value="1"/>
</dbReference>
<sequence length="284" mass="32371">MKIGSLDSCLSLLHEVLLARKYKTWSLTYEQIMLYYLDVCVDNQRSREVKDGLHQYRNMAQTAAPSSLEKVIGHLLDKSEALVVAAVRREKATTDVSDLDNAATPESIMLSTMSSSYASSLSASGAVLPALRFLWESYRSVLDILKTNSRLERTYHETAAKALRFCSAYARKTEFRRLCDMLRLHLHHLQRFGSSPSVIAANVNKVKGWDGWTLESVELHLSTRFTQLTVASELEQYTEGYKTVEDIYAVMQISKKKPKAKIMATYYDKLTKIFWVSKNHLFHA</sequence>
<comment type="caution">
    <text evidence="5">The sequence shown here is derived from an EMBL/GenBank/DDBJ whole genome shotgun (WGS) entry which is preliminary data.</text>
</comment>
<keyword evidence="2" id="KW-0396">Initiation factor</keyword>
<protein>
    <recommendedName>
        <fullName evidence="4">eIF3a PCI domain-containing protein</fullName>
    </recommendedName>
</protein>
<name>A0ABQ6MU99_9STRA</name>
<organism evidence="5 6">
    <name type="scientific">Tetraparma gracilis</name>
    <dbReference type="NCBI Taxonomy" id="2962635"/>
    <lineage>
        <taxon>Eukaryota</taxon>
        <taxon>Sar</taxon>
        <taxon>Stramenopiles</taxon>
        <taxon>Ochrophyta</taxon>
        <taxon>Bolidophyceae</taxon>
        <taxon>Parmales</taxon>
        <taxon>Triparmaceae</taxon>
        <taxon>Tetraparma</taxon>
    </lineage>
</organism>
<evidence type="ECO:0000313" key="5">
    <source>
        <dbReference type="EMBL" id="GMI32679.1"/>
    </source>
</evidence>
<dbReference type="PANTHER" id="PTHR14005">
    <property type="entry name" value="EUKARYOTIC TRANSLATION INITIATION FACTOR 3, THETA SUBUNIT"/>
    <property type="match status" value="1"/>
</dbReference>
<dbReference type="InterPro" id="IPR027512">
    <property type="entry name" value="EIF3A"/>
</dbReference>
<reference evidence="5 6" key="1">
    <citation type="journal article" date="2023" name="Commun. Biol.">
        <title>Genome analysis of Parmales, the sister group of diatoms, reveals the evolutionary specialization of diatoms from phago-mixotrophs to photoautotrophs.</title>
        <authorList>
            <person name="Ban H."/>
            <person name="Sato S."/>
            <person name="Yoshikawa S."/>
            <person name="Yamada K."/>
            <person name="Nakamura Y."/>
            <person name="Ichinomiya M."/>
            <person name="Sato N."/>
            <person name="Blanc-Mathieu R."/>
            <person name="Endo H."/>
            <person name="Kuwata A."/>
            <person name="Ogata H."/>
        </authorList>
    </citation>
    <scope>NUCLEOTIDE SEQUENCE [LARGE SCALE GENOMIC DNA]</scope>
</reference>
<evidence type="ECO:0000256" key="1">
    <source>
        <dbReference type="ARBA" id="ARBA00022490"/>
    </source>
</evidence>
<evidence type="ECO:0000259" key="4">
    <source>
        <dbReference type="Pfam" id="PF22591"/>
    </source>
</evidence>
<gene>
    <name evidence="5" type="ORF">TeGR_g127</name>
</gene>
<evidence type="ECO:0000256" key="3">
    <source>
        <dbReference type="ARBA" id="ARBA00022917"/>
    </source>
</evidence>
<dbReference type="EMBL" id="BRYB01006054">
    <property type="protein sequence ID" value="GMI32679.1"/>
    <property type="molecule type" value="Genomic_DNA"/>
</dbReference>
<keyword evidence="1" id="KW-0963">Cytoplasm</keyword>
<proteinExistence type="predicted"/>
<evidence type="ECO:0000313" key="6">
    <source>
        <dbReference type="Proteomes" id="UP001165060"/>
    </source>
</evidence>
<feature type="domain" description="eIF3a PCI" evidence="4">
    <location>
        <begin position="2"/>
        <end position="284"/>
    </location>
</feature>